<name>A0A9P9GZ49_FUSSL</name>
<dbReference type="OrthoDB" id="5043642at2759"/>
<accession>A0A9P9GZ49</accession>
<dbReference type="Pfam" id="PF11927">
    <property type="entry name" value="HODM_asu-like"/>
    <property type="match status" value="1"/>
</dbReference>
<organism evidence="1 2">
    <name type="scientific">Fusarium solani</name>
    <name type="common">Filamentous fungus</name>
    <dbReference type="NCBI Taxonomy" id="169388"/>
    <lineage>
        <taxon>Eukaryota</taxon>
        <taxon>Fungi</taxon>
        <taxon>Dikarya</taxon>
        <taxon>Ascomycota</taxon>
        <taxon>Pezizomycotina</taxon>
        <taxon>Sordariomycetes</taxon>
        <taxon>Hypocreomycetidae</taxon>
        <taxon>Hypocreales</taxon>
        <taxon>Nectriaceae</taxon>
        <taxon>Fusarium</taxon>
        <taxon>Fusarium solani species complex</taxon>
    </lineage>
</organism>
<dbReference type="AlphaFoldDB" id="A0A9P9GZ49"/>
<dbReference type="InterPro" id="IPR021848">
    <property type="entry name" value="HODM_asu-like"/>
</dbReference>
<evidence type="ECO:0000313" key="2">
    <source>
        <dbReference type="Proteomes" id="UP000736672"/>
    </source>
</evidence>
<keyword evidence="2" id="KW-1185">Reference proteome</keyword>
<proteinExistence type="predicted"/>
<protein>
    <submittedName>
        <fullName evidence="1">Uncharacterized protein</fullName>
    </submittedName>
</protein>
<dbReference type="EMBL" id="JAGTJS010000015">
    <property type="protein sequence ID" value="KAH7247731.1"/>
    <property type="molecule type" value="Genomic_DNA"/>
</dbReference>
<sequence>MAAFNITSILPQLGLCLILATLLLALRRRLVNLVQPLKGFDWTAQEPQKFRPFKSIYHITMAIKSDTASELITIDRDYLDRIQLRKSLIQSQGQMVHGCVPAGVDATNELYAHLLAQYLPKRYPTMFKLSADNSELENLVTGDRHPTIPPVDHDSALRIMGTTVEEDLFILKPTPEGHQCVAFMCCFPSGWNPASKLGKHMNQIHSNVPSYNKIGPSMERFFTKLEVGKNVKRTNWTVQTHGELFNAKGNHVTGEEKVESEQIDPEKTYLRIELQTLSRLPKTHSILFSFKTYLYPLREIKEEGLGEEFATAIEGLEKGNAPGMWKYKGAVRWGASVCEYLRS</sequence>
<evidence type="ECO:0000313" key="1">
    <source>
        <dbReference type="EMBL" id="KAH7247731.1"/>
    </source>
</evidence>
<comment type="caution">
    <text evidence="1">The sequence shown here is derived from an EMBL/GenBank/DDBJ whole genome shotgun (WGS) entry which is preliminary data.</text>
</comment>
<reference evidence="1" key="1">
    <citation type="journal article" date="2021" name="Nat. Commun.">
        <title>Genetic determinants of endophytism in the Arabidopsis root mycobiome.</title>
        <authorList>
            <person name="Mesny F."/>
            <person name="Miyauchi S."/>
            <person name="Thiergart T."/>
            <person name="Pickel B."/>
            <person name="Atanasova L."/>
            <person name="Karlsson M."/>
            <person name="Huettel B."/>
            <person name="Barry K.W."/>
            <person name="Haridas S."/>
            <person name="Chen C."/>
            <person name="Bauer D."/>
            <person name="Andreopoulos W."/>
            <person name="Pangilinan J."/>
            <person name="LaButti K."/>
            <person name="Riley R."/>
            <person name="Lipzen A."/>
            <person name="Clum A."/>
            <person name="Drula E."/>
            <person name="Henrissat B."/>
            <person name="Kohler A."/>
            <person name="Grigoriev I.V."/>
            <person name="Martin F.M."/>
            <person name="Hacquard S."/>
        </authorList>
    </citation>
    <scope>NUCLEOTIDE SEQUENCE</scope>
    <source>
        <strain evidence="1">FSSC 5 MPI-SDFR-AT-0091</strain>
    </source>
</reference>
<gene>
    <name evidence="1" type="ORF">B0J15DRAFT_514508</name>
</gene>
<dbReference type="Proteomes" id="UP000736672">
    <property type="component" value="Unassembled WGS sequence"/>
</dbReference>